<sequence>MKTIKLQQTFFKSSRAHNFSGSPAFVSSVVERTIPGAIFCVKQSYVIRTDSGLYFVTGPVEEELYAFLQRCMTGEGRFTLFVTDTSWQQRLDAAPLRKIPRYAYSLDTAVYQALPRLHTAYPIQRIDAKTIMMSTEFPQVYYEEYWGSVSQFLAHGSGFCMMDEEQIVGEATAIFQSTTAAEVDIFTHPDYRGKGIAKQLAMAFIDHCLAQNITPHWDCDVRNTASIVLAEKIGFTARKPYAIYVRK</sequence>
<dbReference type="RefSeq" id="WP_380146671.1">
    <property type="nucleotide sequence ID" value="NZ_JBHUOR010000014.1"/>
</dbReference>
<dbReference type="EMBL" id="JBHUOR010000014">
    <property type="protein sequence ID" value="MFD2867339.1"/>
    <property type="molecule type" value="Genomic_DNA"/>
</dbReference>
<dbReference type="Pfam" id="PF12746">
    <property type="entry name" value="GNAT_acetyltran"/>
    <property type="match status" value="1"/>
</dbReference>
<dbReference type="PANTHER" id="PTHR31143:SF2">
    <property type="entry name" value="FR47-LIKE DOMAIN-CONTAINING PROTEIN-RELATED"/>
    <property type="match status" value="1"/>
</dbReference>
<dbReference type="PROSITE" id="PS51186">
    <property type="entry name" value="GNAT"/>
    <property type="match status" value="1"/>
</dbReference>
<evidence type="ECO:0000313" key="3">
    <source>
        <dbReference type="Proteomes" id="UP001597568"/>
    </source>
</evidence>
<accession>A0ABW5XWF5</accession>
<dbReference type="InterPro" id="IPR016181">
    <property type="entry name" value="Acyl_CoA_acyltransferase"/>
</dbReference>
<evidence type="ECO:0000313" key="2">
    <source>
        <dbReference type="EMBL" id="MFD2867339.1"/>
    </source>
</evidence>
<reference evidence="3" key="1">
    <citation type="journal article" date="2019" name="Int. J. Syst. Evol. Microbiol.">
        <title>The Global Catalogue of Microorganisms (GCM) 10K type strain sequencing project: providing services to taxonomists for standard genome sequencing and annotation.</title>
        <authorList>
            <consortium name="The Broad Institute Genomics Platform"/>
            <consortium name="The Broad Institute Genome Sequencing Center for Infectious Disease"/>
            <person name="Wu L."/>
            <person name="Ma J."/>
        </authorList>
    </citation>
    <scope>NUCLEOTIDE SEQUENCE [LARGE SCALE GENOMIC DNA]</scope>
    <source>
        <strain evidence="3">KCTC 33522</strain>
    </source>
</reference>
<comment type="caution">
    <text evidence="2">The sequence shown here is derived from an EMBL/GenBank/DDBJ whole genome shotgun (WGS) entry which is preliminary data.</text>
</comment>
<protein>
    <submittedName>
        <fullName evidence="2">GNAT family N-acetyltransferase</fullName>
        <ecNumber evidence="2">2.3.1.-</ecNumber>
    </submittedName>
</protein>
<dbReference type="Gene3D" id="3.40.630.30">
    <property type="match status" value="1"/>
</dbReference>
<name>A0ABW5XWF5_9BACL</name>
<dbReference type="EC" id="2.3.1.-" evidence="2"/>
<dbReference type="InterPro" id="IPR027365">
    <property type="entry name" value="GNAT_acetyltra_YdfB-like"/>
</dbReference>
<dbReference type="CDD" id="cd04301">
    <property type="entry name" value="NAT_SF"/>
    <property type="match status" value="1"/>
</dbReference>
<dbReference type="PANTHER" id="PTHR31143">
    <property type="match status" value="1"/>
</dbReference>
<keyword evidence="2" id="KW-0012">Acyltransferase</keyword>
<dbReference type="SUPFAM" id="SSF55729">
    <property type="entry name" value="Acyl-CoA N-acyltransferases (Nat)"/>
    <property type="match status" value="1"/>
</dbReference>
<evidence type="ECO:0000259" key="1">
    <source>
        <dbReference type="PROSITE" id="PS51186"/>
    </source>
</evidence>
<proteinExistence type="predicted"/>
<dbReference type="Proteomes" id="UP001597568">
    <property type="component" value="Unassembled WGS sequence"/>
</dbReference>
<keyword evidence="2" id="KW-0808">Transferase</keyword>
<feature type="domain" description="N-acetyltransferase" evidence="1">
    <location>
        <begin position="121"/>
        <end position="247"/>
    </location>
</feature>
<dbReference type="GO" id="GO:0016746">
    <property type="term" value="F:acyltransferase activity"/>
    <property type="evidence" value="ECO:0007669"/>
    <property type="project" value="UniProtKB-KW"/>
</dbReference>
<keyword evidence="3" id="KW-1185">Reference proteome</keyword>
<gene>
    <name evidence="2" type="ORF">ACFSY7_02340</name>
</gene>
<dbReference type="InterPro" id="IPR000182">
    <property type="entry name" value="GNAT_dom"/>
</dbReference>
<organism evidence="2 3">
    <name type="scientific">Kurthia populi</name>
    <dbReference type="NCBI Taxonomy" id="1562132"/>
    <lineage>
        <taxon>Bacteria</taxon>
        <taxon>Bacillati</taxon>
        <taxon>Bacillota</taxon>
        <taxon>Bacilli</taxon>
        <taxon>Bacillales</taxon>
        <taxon>Caryophanaceae</taxon>
        <taxon>Kurthia</taxon>
    </lineage>
</organism>